<dbReference type="AlphaFoldDB" id="A0A0V1F296"/>
<dbReference type="EMBL" id="JYDR01000002">
    <property type="protein sequence ID" value="KRY79283.1"/>
    <property type="molecule type" value="Genomic_DNA"/>
</dbReference>
<dbReference type="EMBL" id="JYDV01000002">
    <property type="protein sequence ID" value="KRZ45658.1"/>
    <property type="molecule type" value="Genomic_DNA"/>
</dbReference>
<evidence type="ECO:0000313" key="5">
    <source>
        <dbReference type="Proteomes" id="UP000054632"/>
    </source>
</evidence>
<dbReference type="Proteomes" id="UP000054632">
    <property type="component" value="Unassembled WGS sequence"/>
</dbReference>
<organism evidence="2 5">
    <name type="scientific">Trichinella pseudospiralis</name>
    <name type="common">Parasitic roundworm</name>
    <dbReference type="NCBI Taxonomy" id="6337"/>
    <lineage>
        <taxon>Eukaryota</taxon>
        <taxon>Metazoa</taxon>
        <taxon>Ecdysozoa</taxon>
        <taxon>Nematoda</taxon>
        <taxon>Enoplea</taxon>
        <taxon>Dorylaimia</taxon>
        <taxon>Trichinellida</taxon>
        <taxon>Trichinellidae</taxon>
        <taxon>Trichinella</taxon>
    </lineage>
</organism>
<evidence type="ECO:0000313" key="4">
    <source>
        <dbReference type="EMBL" id="KRZ45658.1"/>
    </source>
</evidence>
<reference evidence="5 6" key="1">
    <citation type="submission" date="2015-01" db="EMBL/GenBank/DDBJ databases">
        <title>Evolution of Trichinella species and genotypes.</title>
        <authorList>
            <person name="Korhonen P.K."/>
            <person name="Edoardo P."/>
            <person name="Giuseppe L.R."/>
            <person name="Gasser R.B."/>
        </authorList>
    </citation>
    <scope>NUCLEOTIDE SEQUENCE [LARGE SCALE GENOMIC DNA]</scope>
    <source>
        <strain evidence="2">ISS13</strain>
        <strain evidence="4">ISS176</strain>
        <strain evidence="3">ISS588</strain>
    </source>
</reference>
<feature type="region of interest" description="Disordered" evidence="1">
    <location>
        <begin position="149"/>
        <end position="181"/>
    </location>
</feature>
<accession>A0A0V1F296</accession>
<name>A0A0V1F296_TRIPS</name>
<gene>
    <name evidence="2" type="ORF">T4A_6435</name>
    <name evidence="3" type="ORF">T4B_7852</name>
    <name evidence="4" type="ORF">T4C_5162</name>
</gene>
<comment type="caution">
    <text evidence="2">The sequence shown here is derived from an EMBL/GenBank/DDBJ whole genome shotgun (WGS) entry which is preliminary data.</text>
</comment>
<dbReference type="Proteomes" id="UP000054805">
    <property type="component" value="Unassembled WGS sequence"/>
</dbReference>
<evidence type="ECO:0000313" key="2">
    <source>
        <dbReference type="EMBL" id="KRY79283.1"/>
    </source>
</evidence>
<dbReference type="Proteomes" id="UP000054826">
    <property type="component" value="Unassembled WGS sequence"/>
</dbReference>
<sequence>MLSNGCESCNEICRISGTHHFENFHEKVTEQGHVGRAGVQLGADKPSYWQSVVVGEHVHHAVNDHAPAFKLKSHIATFEHLLVQGAVQRNNFVQNDEYGRQWFLVDFEKVLCQDQAAYPVEDAGGDSDMLHLAEDVLQAQEQVVLAARSDHSTRPNRSGGHFPSGMDCSRHSKRRRRRSKRLPFAKFHHSNMNLFGKRNRIVNPSNPDRRAIPAMGHARCCTCCTVRRCRRQLAFSASSLNEPTPVSCSRSRKTCGTWILSRLPYPSCCEIFSNNS</sequence>
<evidence type="ECO:0000256" key="1">
    <source>
        <dbReference type="SAM" id="MobiDB-lite"/>
    </source>
</evidence>
<protein>
    <submittedName>
        <fullName evidence="2">Uncharacterized protein</fullName>
    </submittedName>
</protein>
<feature type="compositionally biased region" description="Basic residues" evidence="1">
    <location>
        <begin position="171"/>
        <end position="181"/>
    </location>
</feature>
<keyword evidence="6" id="KW-1185">Reference proteome</keyword>
<evidence type="ECO:0000313" key="6">
    <source>
        <dbReference type="Proteomes" id="UP000054805"/>
    </source>
</evidence>
<dbReference type="EMBL" id="JYDS01000004">
    <property type="protein sequence ID" value="KRZ34336.1"/>
    <property type="molecule type" value="Genomic_DNA"/>
</dbReference>
<evidence type="ECO:0000313" key="3">
    <source>
        <dbReference type="EMBL" id="KRZ34336.1"/>
    </source>
</evidence>
<proteinExistence type="predicted"/>